<organism evidence="1 2">
    <name type="scientific">Acetobacter garciniae</name>
    <dbReference type="NCBI Taxonomy" id="2817435"/>
    <lineage>
        <taxon>Bacteria</taxon>
        <taxon>Pseudomonadati</taxon>
        <taxon>Pseudomonadota</taxon>
        <taxon>Alphaproteobacteria</taxon>
        <taxon>Acetobacterales</taxon>
        <taxon>Acetobacteraceae</taxon>
        <taxon>Acetobacter</taxon>
    </lineage>
</organism>
<protein>
    <submittedName>
        <fullName evidence="1">Calcium-binding protein</fullName>
    </submittedName>
</protein>
<name>A0A939HHB3_9PROT</name>
<dbReference type="RefSeq" id="WP_207845106.1">
    <property type="nucleotide sequence ID" value="NZ_JAFVMH010000002.1"/>
</dbReference>
<accession>A0A939HHB3</accession>
<dbReference type="Proteomes" id="UP000664073">
    <property type="component" value="Unassembled WGS sequence"/>
</dbReference>
<gene>
    <name evidence="1" type="ORF">J2D77_04415</name>
</gene>
<keyword evidence="2" id="KW-1185">Reference proteome</keyword>
<evidence type="ECO:0000313" key="1">
    <source>
        <dbReference type="EMBL" id="MBO1324403.1"/>
    </source>
</evidence>
<dbReference type="EMBL" id="JAFVMH010000002">
    <property type="protein sequence ID" value="MBO1324403.1"/>
    <property type="molecule type" value="Genomic_DNA"/>
</dbReference>
<sequence>MSIITVVGASGGTVQVTVDGAQNAALVTQATTLSTTLAGVITTLDAEKLGFGATLSGPGSTPAYGIVTTSGSYKVVGNVGWLTVGSDSGTTPGVPLDGAVTINAAASTATTTVLGGATGGIVLQAGNQDGTFFAGTGNNQFTGQAGNWSITMGDGNDTVMSGDGSNTIAAGLGSNVIDLGLGVNFVHSAGQDTITASGGVQTVTLSGAGSTVLLGENSLVIDSGGTQKITVGGASTVVGGVSDTITMTGTDGTVEGGQGSTISATYGNLQTTNTDAASITVLQDLTFIGGTGQTHVTAGHATIFGSNGLDMSLDMTDATTSATDNLFAANAGNMTLDGASSAFGIHAFGDNAGTTGAQVFIGGTGADTLVAGVGEATLTGGAGDANIFGFRDHVAGGDYTITDFSAAAGNSVLLVDYDYTHASFQADVLDKAVHSGANTTITLSDNSKITFVNVASLNGTSFTGF</sequence>
<dbReference type="SUPFAM" id="SSF51120">
    <property type="entry name" value="beta-Roll"/>
    <property type="match status" value="1"/>
</dbReference>
<dbReference type="InterPro" id="IPR011049">
    <property type="entry name" value="Serralysin-like_metalloprot_C"/>
</dbReference>
<comment type="caution">
    <text evidence="1">The sequence shown here is derived from an EMBL/GenBank/DDBJ whole genome shotgun (WGS) entry which is preliminary data.</text>
</comment>
<dbReference type="AlphaFoldDB" id="A0A939HHB3"/>
<reference evidence="1" key="1">
    <citation type="submission" date="2021-03" db="EMBL/GenBank/DDBJ databases">
        <title>The complete genome sequence of Acetobacter sp. TBRC 12339.</title>
        <authorList>
            <person name="Charoenyingcharoen P."/>
            <person name="Yukphan P."/>
        </authorList>
    </citation>
    <scope>NUCLEOTIDE SEQUENCE</scope>
    <source>
        <strain evidence="1">TBRC 12339</strain>
    </source>
</reference>
<evidence type="ECO:0000313" key="2">
    <source>
        <dbReference type="Proteomes" id="UP000664073"/>
    </source>
</evidence>
<proteinExistence type="predicted"/>